<gene>
    <name evidence="2" type="ORF">SAMN04515649_101429</name>
</gene>
<dbReference type="InterPro" id="IPR029044">
    <property type="entry name" value="Nucleotide-diphossugar_trans"/>
</dbReference>
<dbReference type="Gene3D" id="3.90.550.10">
    <property type="entry name" value="Spore Coat Polysaccharide Biosynthesis Protein SpsA, Chain A"/>
    <property type="match status" value="1"/>
</dbReference>
<dbReference type="InterPro" id="IPR001173">
    <property type="entry name" value="Glyco_trans_2-like"/>
</dbReference>
<organism evidence="2 3">
    <name type="scientific">Eubacterium callanderi</name>
    <dbReference type="NCBI Taxonomy" id="53442"/>
    <lineage>
        <taxon>Bacteria</taxon>
        <taxon>Bacillati</taxon>
        <taxon>Bacillota</taxon>
        <taxon>Clostridia</taxon>
        <taxon>Eubacteriales</taxon>
        <taxon>Eubacteriaceae</taxon>
        <taxon>Eubacterium</taxon>
    </lineage>
</organism>
<proteinExistence type="predicted"/>
<name>A0AB74EUL9_9FIRM</name>
<evidence type="ECO:0000313" key="2">
    <source>
        <dbReference type="EMBL" id="SHK96971.1"/>
    </source>
</evidence>
<dbReference type="Pfam" id="PF00535">
    <property type="entry name" value="Glycos_transf_2"/>
    <property type="match status" value="1"/>
</dbReference>
<dbReference type="GO" id="GO:0016758">
    <property type="term" value="F:hexosyltransferase activity"/>
    <property type="evidence" value="ECO:0007669"/>
    <property type="project" value="UniProtKB-ARBA"/>
</dbReference>
<dbReference type="EMBL" id="FRBP01000001">
    <property type="protein sequence ID" value="SHK96971.1"/>
    <property type="molecule type" value="Genomic_DNA"/>
</dbReference>
<evidence type="ECO:0000313" key="3">
    <source>
        <dbReference type="Proteomes" id="UP000184012"/>
    </source>
</evidence>
<evidence type="ECO:0000259" key="1">
    <source>
        <dbReference type="Pfam" id="PF00535"/>
    </source>
</evidence>
<dbReference type="Proteomes" id="UP000184012">
    <property type="component" value="Unassembled WGS sequence"/>
</dbReference>
<keyword evidence="2" id="KW-0808">Transferase</keyword>
<sequence>MNKIKVSIIVPVYKVEKYLRRSMDSLVNQTLEEIEIICINDGSPDNCLEILKEYKEKFSNKNIVIIDKKNEGVWKGRFDGIKAAKGEYIGFTDSDDYVTLDYAEKLYNAAKSSQADISVCGFYRVDVETEHIFSTEMTQFAGKIIDMKRNPEDILSVNTSLWNKIYKSELLKNMENLEIPPKILDDMMFLLLIYLNANRITFIKDPMYYYMIRQDSIMGQIRKEQIESTEKAMVEVKNIYLRSKSGKTLIPVIDAMAFLHFGISLMFRISYDKNSNLKEELKNNAAFLNAYFPDWKNSEYLKISYVLAHHNNNLKVAIVKKFYKIHLYRAFLWFYRLIIDKMKIDIKW</sequence>
<dbReference type="RefSeq" id="WP_073382157.1">
    <property type="nucleotide sequence ID" value="NZ_CAJKZB010000001.1"/>
</dbReference>
<accession>A0AB74EUL9</accession>
<feature type="domain" description="Glycosyltransferase 2-like" evidence="1">
    <location>
        <begin position="7"/>
        <end position="140"/>
    </location>
</feature>
<dbReference type="SUPFAM" id="SSF53448">
    <property type="entry name" value="Nucleotide-diphospho-sugar transferases"/>
    <property type="match status" value="1"/>
</dbReference>
<dbReference type="PANTHER" id="PTHR22916">
    <property type="entry name" value="GLYCOSYLTRANSFERASE"/>
    <property type="match status" value="1"/>
</dbReference>
<dbReference type="AlphaFoldDB" id="A0AB74EUL9"/>
<dbReference type="CDD" id="cd00761">
    <property type="entry name" value="Glyco_tranf_GTA_type"/>
    <property type="match status" value="1"/>
</dbReference>
<reference evidence="2 3" key="1">
    <citation type="submission" date="2016-11" db="EMBL/GenBank/DDBJ databases">
        <authorList>
            <person name="Varghese N."/>
            <person name="Submissions S."/>
        </authorList>
    </citation>
    <scope>NUCLEOTIDE SEQUENCE [LARGE SCALE GENOMIC DNA]</scope>
    <source>
        <strain evidence="2 3">FD</strain>
    </source>
</reference>
<dbReference type="PANTHER" id="PTHR22916:SF3">
    <property type="entry name" value="UDP-GLCNAC:BETAGAL BETA-1,3-N-ACETYLGLUCOSAMINYLTRANSFERASE-LIKE PROTEIN 1"/>
    <property type="match status" value="1"/>
</dbReference>
<protein>
    <submittedName>
        <fullName evidence="2">Glycosyl transferase family 2</fullName>
    </submittedName>
</protein>
<comment type="caution">
    <text evidence="2">The sequence shown here is derived from an EMBL/GenBank/DDBJ whole genome shotgun (WGS) entry which is preliminary data.</text>
</comment>